<dbReference type="Gene3D" id="1.20.120.910">
    <property type="entry name" value="DksA, coiled-coil domain"/>
    <property type="match status" value="1"/>
</dbReference>
<dbReference type="GO" id="GO:0008270">
    <property type="term" value="F:zinc ion binding"/>
    <property type="evidence" value="ECO:0007669"/>
    <property type="project" value="UniProtKB-KW"/>
</dbReference>
<organism evidence="7 8">
    <name type="scientific">Pseudoalteromonas phenolica</name>
    <dbReference type="NCBI Taxonomy" id="161398"/>
    <lineage>
        <taxon>Bacteria</taxon>
        <taxon>Pseudomonadati</taxon>
        <taxon>Pseudomonadota</taxon>
        <taxon>Gammaproteobacteria</taxon>
        <taxon>Alteromonadales</taxon>
        <taxon>Pseudoalteromonadaceae</taxon>
        <taxon>Pseudoalteromonas</taxon>
    </lineage>
</organism>
<evidence type="ECO:0000259" key="5">
    <source>
        <dbReference type="Pfam" id="PF01258"/>
    </source>
</evidence>
<dbReference type="SUPFAM" id="SSF109635">
    <property type="entry name" value="DnaK suppressor protein DksA, alpha-hairpin domain"/>
    <property type="match status" value="1"/>
</dbReference>
<keyword evidence="3" id="KW-0862">Zinc</keyword>
<dbReference type="InterPro" id="IPR037187">
    <property type="entry name" value="DnaK_N"/>
</dbReference>
<dbReference type="Proteomes" id="UP000061457">
    <property type="component" value="Chromosome I"/>
</dbReference>
<dbReference type="PANTHER" id="PTHR33823">
    <property type="entry name" value="RNA POLYMERASE-BINDING TRANSCRIPTION FACTOR DKSA-RELATED"/>
    <property type="match status" value="1"/>
</dbReference>
<dbReference type="KEGG" id="pphe:PP2015_3282"/>
<evidence type="ECO:0000256" key="2">
    <source>
        <dbReference type="ARBA" id="ARBA00022771"/>
    </source>
</evidence>
<evidence type="ECO:0000259" key="6">
    <source>
        <dbReference type="Pfam" id="PF21157"/>
    </source>
</evidence>
<feature type="domain" description="DnaK suppressor protein DksA N-terminal" evidence="6">
    <location>
        <begin position="26"/>
        <end position="95"/>
    </location>
</feature>
<keyword evidence="8" id="KW-1185">Reference proteome</keyword>
<dbReference type="STRING" id="161398.PP2015_3282"/>
<dbReference type="Pfam" id="PF21157">
    <property type="entry name" value="DksA_N"/>
    <property type="match status" value="1"/>
</dbReference>
<evidence type="ECO:0000313" key="7">
    <source>
        <dbReference type="EMBL" id="ALO43759.1"/>
    </source>
</evidence>
<dbReference type="InterPro" id="IPR048489">
    <property type="entry name" value="DksA_N"/>
</dbReference>
<dbReference type="InterPro" id="IPR000962">
    <property type="entry name" value="Znf_DskA_TraR"/>
</dbReference>
<dbReference type="Pfam" id="PF01258">
    <property type="entry name" value="zf-dskA_traR"/>
    <property type="match status" value="1"/>
</dbReference>
<feature type="zinc finger region" description="dksA C4-type" evidence="4">
    <location>
        <begin position="103"/>
        <end position="127"/>
    </location>
</feature>
<evidence type="ECO:0000313" key="8">
    <source>
        <dbReference type="Proteomes" id="UP000061457"/>
    </source>
</evidence>
<evidence type="ECO:0000256" key="4">
    <source>
        <dbReference type="PROSITE-ProRule" id="PRU00510"/>
    </source>
</evidence>
<protein>
    <submittedName>
        <fullName evidence="7">DnaK suppressor protein</fullName>
    </submittedName>
</protein>
<proteinExistence type="predicted"/>
<keyword evidence="1" id="KW-0479">Metal-binding</keyword>
<dbReference type="AlphaFoldDB" id="A0A0S2K6Z9"/>
<evidence type="ECO:0000256" key="1">
    <source>
        <dbReference type="ARBA" id="ARBA00022723"/>
    </source>
</evidence>
<dbReference type="OrthoDB" id="9803742at2"/>
<dbReference type="PANTHER" id="PTHR33823:SF2">
    <property type="entry name" value="RNA POLYMERASE-BINDING TRANSCRIPTION FACTOR DKSA"/>
    <property type="match status" value="1"/>
</dbReference>
<reference evidence="7 8" key="1">
    <citation type="submission" date="2015-11" db="EMBL/GenBank/DDBJ databases">
        <authorList>
            <person name="Zhang Y."/>
            <person name="Guo Z."/>
        </authorList>
    </citation>
    <scope>NUCLEOTIDE SEQUENCE [LARGE SCALE GENOMIC DNA]</scope>
    <source>
        <strain evidence="7 8">KCTC 12086</strain>
    </source>
</reference>
<dbReference type="EMBL" id="CP013187">
    <property type="protein sequence ID" value="ALO43759.1"/>
    <property type="molecule type" value="Genomic_DNA"/>
</dbReference>
<dbReference type="PATRIC" id="fig|161398.10.peg.3345"/>
<gene>
    <name evidence="7" type="ORF">PP2015_3282</name>
</gene>
<name>A0A0S2K6Z9_9GAMM</name>
<keyword evidence="2" id="KW-0863">Zinc-finger</keyword>
<sequence>MSAESLAEMEQKIINAPEEEYMNDEQLAFFRLKLVELHDTTRERIREAKEQMLNKPDTTDPLDKAAWEEQSSLLIRIVEREQRLLPKIQQSLERIRHETYGFCLESGEPIGIPRLLARPTAEYSIDVKSVMEMKEHLQKD</sequence>
<evidence type="ECO:0000256" key="3">
    <source>
        <dbReference type="ARBA" id="ARBA00022833"/>
    </source>
</evidence>
<accession>A0A0S2K6Z9</accession>
<feature type="domain" description="Zinc finger DksA/TraR C4-type" evidence="5">
    <location>
        <begin position="99"/>
        <end position="128"/>
    </location>
</feature>
<dbReference type="PROSITE" id="PS51128">
    <property type="entry name" value="ZF_DKSA_2"/>
    <property type="match status" value="1"/>
</dbReference>
<dbReference type="SUPFAM" id="SSF57716">
    <property type="entry name" value="Glucocorticoid receptor-like (DNA-binding domain)"/>
    <property type="match status" value="1"/>
</dbReference>